<evidence type="ECO:0000313" key="3">
    <source>
        <dbReference type="EMBL" id="QKJ88352.1"/>
    </source>
</evidence>
<dbReference type="Pfam" id="PF13419">
    <property type="entry name" value="HAD_2"/>
    <property type="match status" value="1"/>
</dbReference>
<keyword evidence="2" id="KW-0479">Metal-binding</keyword>
<dbReference type="SUPFAM" id="SSF56784">
    <property type="entry name" value="HAD-like"/>
    <property type="match status" value="1"/>
</dbReference>
<dbReference type="RefSeq" id="WP_173635221.1">
    <property type="nucleotide sequence ID" value="NZ_CP054212.1"/>
</dbReference>
<dbReference type="InterPro" id="IPR010976">
    <property type="entry name" value="B-phosphoglucomutase_hydrolase"/>
</dbReference>
<dbReference type="KEGG" id="pmak:PMPD1_3434"/>
<dbReference type="SFLD" id="SFLDG01135">
    <property type="entry name" value="C1.5.6:_HAD__Beta-PGM__Phospha"/>
    <property type="match status" value="1"/>
</dbReference>
<dbReference type="InterPro" id="IPR023198">
    <property type="entry name" value="PGP-like_dom2"/>
</dbReference>
<proteinExistence type="inferred from homology"/>
<dbReference type="SFLD" id="SFLDG01129">
    <property type="entry name" value="C1.5:_HAD__Beta-PGM__Phosphata"/>
    <property type="match status" value="1"/>
</dbReference>
<dbReference type="NCBIfam" id="TIGR01509">
    <property type="entry name" value="HAD-SF-IA-v3"/>
    <property type="match status" value="1"/>
</dbReference>
<dbReference type="Gene3D" id="3.40.50.1000">
    <property type="entry name" value="HAD superfamily/HAD-like"/>
    <property type="match status" value="1"/>
</dbReference>
<dbReference type="CDD" id="cd07505">
    <property type="entry name" value="HAD_BPGM-like"/>
    <property type="match status" value="1"/>
</dbReference>
<dbReference type="EMBL" id="CP054212">
    <property type="protein sequence ID" value="QKJ88352.1"/>
    <property type="molecule type" value="Genomic_DNA"/>
</dbReference>
<reference evidence="3 4" key="1">
    <citation type="submission" date="2020-06" db="EMBL/GenBank/DDBJ databases">
        <title>Genome sequence of Paramixta manurensis strain PD-1.</title>
        <authorList>
            <person name="Lee C.W."/>
            <person name="Kim J."/>
        </authorList>
    </citation>
    <scope>NUCLEOTIDE SEQUENCE [LARGE SCALE GENOMIC DNA]</scope>
    <source>
        <strain evidence="3 4">PD-1</strain>
    </source>
</reference>
<comment type="similarity">
    <text evidence="1">Belongs to the HAD-like hydrolase superfamily. CbbY/CbbZ/Gph/YieH family.</text>
</comment>
<dbReference type="SFLD" id="SFLDS00003">
    <property type="entry name" value="Haloacid_Dehalogenase"/>
    <property type="match status" value="1"/>
</dbReference>
<dbReference type="InterPro" id="IPR041492">
    <property type="entry name" value="HAD_2"/>
</dbReference>
<evidence type="ECO:0000313" key="4">
    <source>
        <dbReference type="Proteomes" id="UP000505325"/>
    </source>
</evidence>
<sequence>MYDRYDGLIFDMDGTILDTEPTHRKAWHQVLARYGMAFDEKTMVGLNGSPTWRVAQAIIDSHQASHDPYQLAEEKTALAKTLLLDSVRPLPLIEVVKAYHGRKPMAVGTGSEHQMAETLLRHLGLRDYFDVIVGADDVERHKPEPDTFLRCAALLGVAPARCVVFEDADFGMQAAKRAGMDAVDVRLL</sequence>
<dbReference type="PANTHER" id="PTHR43481">
    <property type="entry name" value="FRUCTOSE-1-PHOSPHATE PHOSPHATASE"/>
    <property type="match status" value="1"/>
</dbReference>
<evidence type="ECO:0000256" key="1">
    <source>
        <dbReference type="ARBA" id="ARBA00006171"/>
    </source>
</evidence>
<accession>A0A6M8UN49</accession>
<name>A0A6M8UN49_9GAMM</name>
<dbReference type="AlphaFoldDB" id="A0A6M8UN49"/>
<evidence type="ECO:0000256" key="2">
    <source>
        <dbReference type="ARBA" id="ARBA00022723"/>
    </source>
</evidence>
<protein>
    <submittedName>
        <fullName evidence="3">Fructose-1-phosphate/6-phosphogluconate phosphatase</fullName>
    </submittedName>
</protein>
<dbReference type="InterPro" id="IPR051806">
    <property type="entry name" value="HAD-like_SPP"/>
</dbReference>
<dbReference type="NCBIfam" id="NF008000">
    <property type="entry name" value="PRK10725.1"/>
    <property type="match status" value="1"/>
</dbReference>
<dbReference type="FunFam" id="1.10.150.240:FF:000002">
    <property type="entry name" value="Fructose-1-phosphate/6-phosphogluconate phosphatase"/>
    <property type="match status" value="1"/>
</dbReference>
<keyword evidence="4" id="KW-1185">Reference proteome</keyword>
<dbReference type="Proteomes" id="UP000505325">
    <property type="component" value="Chromosome"/>
</dbReference>
<dbReference type="PANTHER" id="PTHR43481:SF4">
    <property type="entry name" value="GLYCEROL-1-PHOSPHATE PHOSPHOHYDROLASE 1-RELATED"/>
    <property type="match status" value="1"/>
</dbReference>
<dbReference type="NCBIfam" id="TIGR02009">
    <property type="entry name" value="PGMB-YQAB-SF"/>
    <property type="match status" value="1"/>
</dbReference>
<dbReference type="GO" id="GO:0050308">
    <property type="term" value="F:sugar-phosphatase activity"/>
    <property type="evidence" value="ECO:0007669"/>
    <property type="project" value="TreeGrafter"/>
</dbReference>
<dbReference type="FunFam" id="3.40.50.1000:FF:000038">
    <property type="entry name" value="Fructose-1-phosphate/6-phosphogluconate phosphatase"/>
    <property type="match status" value="1"/>
</dbReference>
<dbReference type="InterPro" id="IPR023214">
    <property type="entry name" value="HAD_sf"/>
</dbReference>
<dbReference type="InterPro" id="IPR036412">
    <property type="entry name" value="HAD-like_sf"/>
</dbReference>
<dbReference type="GO" id="GO:0046872">
    <property type="term" value="F:metal ion binding"/>
    <property type="evidence" value="ECO:0007669"/>
    <property type="project" value="UniProtKB-KW"/>
</dbReference>
<organism evidence="3 4">
    <name type="scientific">Paramixta manurensis</name>
    <dbReference type="NCBI Taxonomy" id="2740817"/>
    <lineage>
        <taxon>Bacteria</taxon>
        <taxon>Pseudomonadati</taxon>
        <taxon>Pseudomonadota</taxon>
        <taxon>Gammaproteobacteria</taxon>
        <taxon>Enterobacterales</taxon>
        <taxon>Erwiniaceae</taxon>
        <taxon>Paramixta</taxon>
    </lineage>
</organism>
<gene>
    <name evidence="3" type="ORF">PMPD1_3434</name>
</gene>
<dbReference type="InterPro" id="IPR006439">
    <property type="entry name" value="HAD-SF_hydro_IA"/>
</dbReference>
<dbReference type="Gene3D" id="1.10.150.240">
    <property type="entry name" value="Putative phosphatase, domain 2"/>
    <property type="match status" value="1"/>
</dbReference>